<protein>
    <recommendedName>
        <fullName evidence="3">Aldose 1-epimerase</fullName>
    </recommendedName>
</protein>
<dbReference type="Proteomes" id="UP000034664">
    <property type="component" value="Unassembled WGS sequence"/>
</dbReference>
<comment type="caution">
    <text evidence="1">The sequence shown here is derived from an EMBL/GenBank/DDBJ whole genome shotgun (WGS) entry which is preliminary data.</text>
</comment>
<evidence type="ECO:0008006" key="3">
    <source>
        <dbReference type="Google" id="ProtNLM"/>
    </source>
</evidence>
<dbReference type="InterPro" id="IPR008183">
    <property type="entry name" value="Aldose_1/G6P_1-epimerase"/>
</dbReference>
<dbReference type="GO" id="GO:0030246">
    <property type="term" value="F:carbohydrate binding"/>
    <property type="evidence" value="ECO:0007669"/>
    <property type="project" value="InterPro"/>
</dbReference>
<proteinExistence type="predicted"/>
<dbReference type="Gene3D" id="2.70.98.10">
    <property type="match status" value="1"/>
</dbReference>
<dbReference type="GO" id="GO:0005975">
    <property type="term" value="P:carbohydrate metabolic process"/>
    <property type="evidence" value="ECO:0007669"/>
    <property type="project" value="InterPro"/>
</dbReference>
<evidence type="ECO:0000313" key="2">
    <source>
        <dbReference type="Proteomes" id="UP000034664"/>
    </source>
</evidence>
<dbReference type="EMBL" id="LBZM01000015">
    <property type="protein sequence ID" value="KKR71949.1"/>
    <property type="molecule type" value="Genomic_DNA"/>
</dbReference>
<accession>A0A0G0T4K4</accession>
<evidence type="ECO:0000313" key="1">
    <source>
        <dbReference type="EMBL" id="KKR71949.1"/>
    </source>
</evidence>
<name>A0A0G0T4K4_9BACT</name>
<organism evidence="1 2">
    <name type="scientific">Candidatus Roizmanbacteria bacterium GW2011_GWB1_40_7</name>
    <dbReference type="NCBI Taxonomy" id="1618482"/>
    <lineage>
        <taxon>Bacteria</taxon>
        <taxon>Candidatus Roizmaniibacteriota</taxon>
    </lineage>
</organism>
<dbReference type="Pfam" id="PF01263">
    <property type="entry name" value="Aldose_epim"/>
    <property type="match status" value="1"/>
</dbReference>
<dbReference type="InterPro" id="IPR014718">
    <property type="entry name" value="GH-type_carb-bd"/>
</dbReference>
<dbReference type="AlphaFoldDB" id="A0A0G0T4K4"/>
<dbReference type="InterPro" id="IPR011013">
    <property type="entry name" value="Gal_mutarotase_sf_dom"/>
</dbReference>
<reference evidence="1 2" key="1">
    <citation type="journal article" date="2015" name="Nature">
        <title>rRNA introns, odd ribosomes, and small enigmatic genomes across a large radiation of phyla.</title>
        <authorList>
            <person name="Brown C.T."/>
            <person name="Hug L.A."/>
            <person name="Thomas B.C."/>
            <person name="Sharon I."/>
            <person name="Castelle C.J."/>
            <person name="Singh A."/>
            <person name="Wilkins M.J."/>
            <person name="Williams K.H."/>
            <person name="Banfield J.F."/>
        </authorList>
    </citation>
    <scope>NUCLEOTIDE SEQUENCE [LARGE SCALE GENOMIC DNA]</scope>
</reference>
<sequence length="244" mass="27400">MSSIYSLNVNNSSLSVDLSGGRIVGLVLNKIPILGTFNRIDGKKGNTHLCIPNFGEEGVKKYGLPNHGPARDAVWKLIDKNNSSLTIRYDMKKIGSYPTTLSIIQTFSLEQDLFKQEITIVNTGNETSPVNCAIHYYWYTSHGWNDVQLNGQNVSEFIKKDTAINLDTKTSVDIPALPDIQLETSVNFKKIQLWTARKEGEGMMMYDQDYVCMEPALGTDDFFGNEESMLSPKESLSMWVRLTI</sequence>
<dbReference type="GO" id="GO:0016853">
    <property type="term" value="F:isomerase activity"/>
    <property type="evidence" value="ECO:0007669"/>
    <property type="project" value="InterPro"/>
</dbReference>
<gene>
    <name evidence="1" type="ORF">UU14_C0015G0009</name>
</gene>
<dbReference type="SUPFAM" id="SSF74650">
    <property type="entry name" value="Galactose mutarotase-like"/>
    <property type="match status" value="1"/>
</dbReference>